<evidence type="ECO:0000259" key="3">
    <source>
        <dbReference type="PROSITE" id="PS50940"/>
    </source>
</evidence>
<feature type="region of interest" description="Disordered" evidence="1">
    <location>
        <begin position="540"/>
        <end position="578"/>
    </location>
</feature>
<evidence type="ECO:0000313" key="5">
    <source>
        <dbReference type="Proteomes" id="UP000719412"/>
    </source>
</evidence>
<dbReference type="InterPro" id="IPR052976">
    <property type="entry name" value="Scoloptoxin-like"/>
</dbReference>
<dbReference type="EMBL" id="JABDTM020018786">
    <property type="protein sequence ID" value="KAH0817822.1"/>
    <property type="molecule type" value="Genomic_DNA"/>
</dbReference>
<feature type="compositionally biased region" description="Low complexity" evidence="1">
    <location>
        <begin position="828"/>
        <end position="840"/>
    </location>
</feature>
<reference evidence="4" key="2">
    <citation type="submission" date="2021-08" db="EMBL/GenBank/DDBJ databases">
        <authorList>
            <person name="Eriksson T."/>
        </authorList>
    </citation>
    <scope>NUCLEOTIDE SEQUENCE</scope>
    <source>
        <strain evidence="4">Stoneville</strain>
        <tissue evidence="4">Whole head</tissue>
    </source>
</reference>
<dbReference type="PROSITE" id="PS50940">
    <property type="entry name" value="CHIT_BIND_II"/>
    <property type="match status" value="2"/>
</dbReference>
<feature type="compositionally biased region" description="Basic and acidic residues" evidence="1">
    <location>
        <begin position="623"/>
        <end position="664"/>
    </location>
</feature>
<name>A0A8J6LF88_TENMO</name>
<protein>
    <recommendedName>
        <fullName evidence="3">Chitin-binding type-2 domain-containing protein</fullName>
    </recommendedName>
</protein>
<dbReference type="Gene3D" id="2.170.140.10">
    <property type="entry name" value="Chitin binding domain"/>
    <property type="match status" value="2"/>
</dbReference>
<dbReference type="Pfam" id="PF01607">
    <property type="entry name" value="CBM_14"/>
    <property type="match status" value="2"/>
</dbReference>
<organism evidence="4 5">
    <name type="scientific">Tenebrio molitor</name>
    <name type="common">Yellow mealworm beetle</name>
    <dbReference type="NCBI Taxonomy" id="7067"/>
    <lineage>
        <taxon>Eukaryota</taxon>
        <taxon>Metazoa</taxon>
        <taxon>Ecdysozoa</taxon>
        <taxon>Arthropoda</taxon>
        <taxon>Hexapoda</taxon>
        <taxon>Insecta</taxon>
        <taxon>Pterygota</taxon>
        <taxon>Neoptera</taxon>
        <taxon>Endopterygota</taxon>
        <taxon>Coleoptera</taxon>
        <taxon>Polyphaga</taxon>
        <taxon>Cucujiformia</taxon>
        <taxon>Tenebrionidae</taxon>
        <taxon>Tenebrio</taxon>
    </lineage>
</organism>
<feature type="compositionally biased region" description="Basic and acidic residues" evidence="1">
    <location>
        <begin position="673"/>
        <end position="683"/>
    </location>
</feature>
<feature type="compositionally biased region" description="Low complexity" evidence="1">
    <location>
        <begin position="907"/>
        <end position="935"/>
    </location>
</feature>
<keyword evidence="5" id="KW-1185">Reference proteome</keyword>
<dbReference type="AlphaFoldDB" id="A0A8J6LF88"/>
<feature type="chain" id="PRO_5035151255" description="Chitin-binding type-2 domain-containing protein" evidence="2">
    <location>
        <begin position="24"/>
        <end position="1169"/>
    </location>
</feature>
<feature type="compositionally biased region" description="Basic residues" evidence="1">
    <location>
        <begin position="598"/>
        <end position="608"/>
    </location>
</feature>
<dbReference type="Proteomes" id="UP000719412">
    <property type="component" value="Unassembled WGS sequence"/>
</dbReference>
<keyword evidence="2" id="KW-0732">Signal</keyword>
<feature type="compositionally biased region" description="Pro residues" evidence="1">
    <location>
        <begin position="544"/>
        <end position="554"/>
    </location>
</feature>
<feature type="compositionally biased region" description="Acidic residues" evidence="1">
    <location>
        <begin position="613"/>
        <end position="622"/>
    </location>
</feature>
<comment type="caution">
    <text evidence="4">The sequence shown here is derived from an EMBL/GenBank/DDBJ whole genome shotgun (WGS) entry which is preliminary data.</text>
</comment>
<accession>A0A8J6LF88</accession>
<proteinExistence type="predicted"/>
<dbReference type="PANTHER" id="PTHR22933:SF40">
    <property type="entry name" value="CUTICULAR PROTEIN ANALOGOUS TO PERITROPHINS 1-H"/>
    <property type="match status" value="1"/>
</dbReference>
<feature type="compositionally biased region" description="Basic and acidic residues" evidence="1">
    <location>
        <begin position="884"/>
        <end position="904"/>
    </location>
</feature>
<evidence type="ECO:0000256" key="1">
    <source>
        <dbReference type="SAM" id="MobiDB-lite"/>
    </source>
</evidence>
<dbReference type="InterPro" id="IPR036508">
    <property type="entry name" value="Chitin-bd_dom_sf"/>
</dbReference>
<dbReference type="SUPFAM" id="SSF57625">
    <property type="entry name" value="Invertebrate chitin-binding proteins"/>
    <property type="match status" value="2"/>
</dbReference>
<dbReference type="InterPro" id="IPR002557">
    <property type="entry name" value="Chitin-bd_dom"/>
</dbReference>
<feature type="region of interest" description="Disordered" evidence="1">
    <location>
        <begin position="591"/>
        <end position="984"/>
    </location>
</feature>
<feature type="domain" description="Chitin-binding type-2" evidence="3">
    <location>
        <begin position="460"/>
        <end position="517"/>
    </location>
</feature>
<dbReference type="PANTHER" id="PTHR22933">
    <property type="entry name" value="FI18007P1-RELATED"/>
    <property type="match status" value="1"/>
</dbReference>
<dbReference type="SMART" id="SM00494">
    <property type="entry name" value="ChtBD2"/>
    <property type="match status" value="2"/>
</dbReference>
<dbReference type="GO" id="GO:0005576">
    <property type="term" value="C:extracellular region"/>
    <property type="evidence" value="ECO:0007669"/>
    <property type="project" value="InterPro"/>
</dbReference>
<reference evidence="4" key="1">
    <citation type="journal article" date="2020" name="J Insects Food Feed">
        <title>The yellow mealworm (Tenebrio molitor) genome: a resource for the emerging insects as food and feed industry.</title>
        <authorList>
            <person name="Eriksson T."/>
            <person name="Andere A."/>
            <person name="Kelstrup H."/>
            <person name="Emery V."/>
            <person name="Picard C."/>
        </authorList>
    </citation>
    <scope>NUCLEOTIDE SEQUENCE</scope>
    <source>
        <strain evidence="4">Stoneville</strain>
        <tissue evidence="4">Whole head</tissue>
    </source>
</reference>
<feature type="signal peptide" evidence="2">
    <location>
        <begin position="1"/>
        <end position="23"/>
    </location>
</feature>
<gene>
    <name evidence="4" type="ORF">GEV33_004967</name>
</gene>
<sequence>MSSLPHVFFAAVLCGVTVHLVLSTSTWTSTCALRNLEKFGKARSIGFPRPSSHKMRARVTQPDPFKNNDLLKREVSQQYVQLDGYVPGQDYPIYNEVPQGLSFRCDQRLPGYYSDPEAQCQVWHWCLPNGQQYSFLCPNGTIFNQFARVCDWWFNVDCAGTPSLYGINEDLYKIPQKLFQVNHVLKAAANRVFGTATPVESPRPHRKNDAGLAEELKFSVFTFSRLSWIAAVRRMKRPSGLWILLSAGVLWLSLQDVYGIRATALIFAKSTTTTTEANLSEASPDEISKNASVVSAVKFILKVGVEESIVNTPLLRLKSKKYGKNTNATKNLCKTRLLSQQQNSSVTPPTLPKLKMLPPNAAPFKPSKLSEVYKLLQRMFGEKWKLSEDLKYYQEASDHPPMNLDYTATEASTDASNVTKPTLTGNPQLDYIWDPNLPKELNGYNLSEYPFYERVPEDIDFKCDGLHDGFYASVPHKCQVYHHCLFGTRYDFLCANYTAFDQKTFICHFVSEVDCVNSKKYWHRNDALYQAASTTTAKPVIVYTPPPQPPPPPEVSGASPRRPGGGRRRPFRRRRPQYDYYDDEEYDDYYEERQRSEARRRKRPRPRPRPIYEDDYEEYEDDRYERRGSGRRDEERNNRKPYDRRDDRRPDRRRNNQDRRKYEDDDKFEDDDKETRDKRPGDRRSHKRRPADDYSGEEEDRRRSRPKGGSRRPIEDEYEDEELPQNDKPSPPEPVADKPIIKPTSGSSIYDRPRAAPKIKPPVPKSEASKYAYKPAVTKPPAVEDEEYYDDYEEEEAPPKNHRKSETSDSRRHTTRHEEERDTRKQTSSASRLRASQSSRESYEEELPRRPPKPKYGSVHRERARTSSKKPPQLDDYYDDDYEDVVHKERSRPESKSEKHKEKSASTTTTTTTKAPTTTTTTTTTTPKPTTTTAKDLPRPDTIVRIVKRPFLPSRGGNPYSPRGLQPVGAKAVDKKSEVEDSDLGVETVDVKPAFKQSPVVFKMPVRQKYVSAQVDSQEEFKPVSNRPQIPARQGFKPVKEYSGPRTTQKPKLLEPDPLDEIEEDEYDVTLNDALNPTLPNLPVRGYPTGFSSANEYNYNHFQRPRYVLEGASTNYYQTKPSRQRYDPVPYSSPQEHFVNTDTNYKGQYSTIHRESYRPRVTQALYSSF</sequence>
<feature type="compositionally biased region" description="Acidic residues" evidence="1">
    <location>
        <begin position="783"/>
        <end position="796"/>
    </location>
</feature>
<evidence type="ECO:0000256" key="2">
    <source>
        <dbReference type="SAM" id="SignalP"/>
    </source>
</evidence>
<feature type="compositionally biased region" description="Basic residues" evidence="1">
    <location>
        <begin position="564"/>
        <end position="575"/>
    </location>
</feature>
<dbReference type="GO" id="GO:0008061">
    <property type="term" value="F:chitin binding"/>
    <property type="evidence" value="ECO:0007669"/>
    <property type="project" value="InterPro"/>
</dbReference>
<feature type="compositionally biased region" description="Basic and acidic residues" evidence="1">
    <location>
        <begin position="804"/>
        <end position="825"/>
    </location>
</feature>
<feature type="domain" description="Chitin-binding type-2" evidence="3">
    <location>
        <begin position="102"/>
        <end position="160"/>
    </location>
</feature>
<evidence type="ECO:0000313" key="4">
    <source>
        <dbReference type="EMBL" id="KAH0817822.1"/>
    </source>
</evidence>